<dbReference type="RefSeq" id="WP_039164488.1">
    <property type="nucleotide sequence ID" value="NZ_JPJQ01000054.1"/>
</dbReference>
<dbReference type="InterPro" id="IPR045958">
    <property type="entry name" value="DUF6378"/>
</dbReference>
<gene>
    <name evidence="2" type="ORF">IO48_10850</name>
</gene>
<evidence type="ECO:0000313" key="2">
    <source>
        <dbReference type="EMBL" id="KGQ59719.1"/>
    </source>
</evidence>
<reference evidence="2 3" key="1">
    <citation type="submission" date="2014-07" db="EMBL/GenBank/DDBJ databases">
        <title>Chaperone-usher fimbriae in a diverse selection of Gallibacterium genomes.</title>
        <authorList>
            <person name="Kudirkiene E."/>
            <person name="Bager R.J."/>
            <person name="Johnson T.J."/>
            <person name="Bojesen A.M."/>
        </authorList>
    </citation>
    <scope>NUCLEOTIDE SEQUENCE [LARGE SCALE GENOMIC DNA]</scope>
    <source>
        <strain evidence="2 3">4895</strain>
    </source>
</reference>
<protein>
    <recommendedName>
        <fullName evidence="1">DUF6378 domain-containing protein</fullName>
    </recommendedName>
</protein>
<dbReference type="AlphaFoldDB" id="A0A0A3ADS7"/>
<proteinExistence type="predicted"/>
<accession>A0A0A3ADS7</accession>
<comment type="caution">
    <text evidence="2">The sequence shown here is derived from an EMBL/GenBank/DDBJ whole genome shotgun (WGS) entry which is preliminary data.</text>
</comment>
<evidence type="ECO:0000313" key="3">
    <source>
        <dbReference type="Proteomes" id="UP000030554"/>
    </source>
</evidence>
<name>A0A0A3ADS7_9PAST</name>
<feature type="domain" description="DUF6378" evidence="1">
    <location>
        <begin position="7"/>
        <end position="83"/>
    </location>
</feature>
<dbReference type="EMBL" id="JPJQ01000054">
    <property type="protein sequence ID" value="KGQ59719.1"/>
    <property type="molecule type" value="Genomic_DNA"/>
</dbReference>
<dbReference type="Pfam" id="PF19905">
    <property type="entry name" value="DUF6378"/>
    <property type="match status" value="1"/>
</dbReference>
<sequence>MTTEIENVLTQRRQTHGRFIDNAITAQTLKATVRNSPNWSTGALTLTQREAIDMILHKIARLVNGDPHHEDTMVDIVGYAQLMLDEHRDDFS</sequence>
<dbReference type="Proteomes" id="UP000030554">
    <property type="component" value="Unassembled WGS sequence"/>
</dbReference>
<evidence type="ECO:0000259" key="1">
    <source>
        <dbReference type="Pfam" id="PF19905"/>
    </source>
</evidence>
<organism evidence="2 3">
    <name type="scientific">Gallibacterium anatis 4895</name>
    <dbReference type="NCBI Taxonomy" id="1396510"/>
    <lineage>
        <taxon>Bacteria</taxon>
        <taxon>Pseudomonadati</taxon>
        <taxon>Pseudomonadota</taxon>
        <taxon>Gammaproteobacteria</taxon>
        <taxon>Pasteurellales</taxon>
        <taxon>Pasteurellaceae</taxon>
        <taxon>Gallibacterium</taxon>
    </lineage>
</organism>